<organism evidence="2 3">
    <name type="scientific">Larsenimonas rhizosphaerae</name>
    <dbReference type="NCBI Taxonomy" id="2944682"/>
    <lineage>
        <taxon>Bacteria</taxon>
        <taxon>Pseudomonadati</taxon>
        <taxon>Pseudomonadota</taxon>
        <taxon>Gammaproteobacteria</taxon>
        <taxon>Oceanospirillales</taxon>
        <taxon>Halomonadaceae</taxon>
        <taxon>Larsenimonas</taxon>
    </lineage>
</organism>
<evidence type="ECO:0000313" key="3">
    <source>
        <dbReference type="Proteomes" id="UP001165678"/>
    </source>
</evidence>
<name>A0AA41ZD92_9GAMM</name>
<accession>A0AA41ZD92</accession>
<dbReference type="InterPro" id="IPR009875">
    <property type="entry name" value="PilZ_domain"/>
</dbReference>
<reference evidence="2" key="1">
    <citation type="submission" date="2022-11" db="EMBL/GenBank/DDBJ databases">
        <title>Larsenimonas rhizosphaerae sp. nov., isolated from a tidal mudflat.</title>
        <authorList>
            <person name="Lee S.D."/>
            <person name="Kim I.S."/>
        </authorList>
    </citation>
    <scope>NUCLEOTIDE SEQUENCE</scope>
    <source>
        <strain evidence="2">GH2-1</strain>
    </source>
</reference>
<keyword evidence="3" id="KW-1185">Reference proteome</keyword>
<dbReference type="PANTHER" id="PTHR43155">
    <property type="entry name" value="CYCLIC DI-GMP PHOSPHODIESTERASE PA4108-RELATED"/>
    <property type="match status" value="1"/>
</dbReference>
<comment type="caution">
    <text evidence="2">The sequence shown here is derived from an EMBL/GenBank/DDBJ whole genome shotgun (WGS) entry which is preliminary data.</text>
</comment>
<gene>
    <name evidence="2" type="ORF">OQ287_03020</name>
</gene>
<keyword evidence="2" id="KW-0969">Cilium</keyword>
<dbReference type="PROSITE" id="PS51832">
    <property type="entry name" value="HD_GYP"/>
    <property type="match status" value="1"/>
</dbReference>
<dbReference type="PANTHER" id="PTHR43155:SF2">
    <property type="entry name" value="CYCLIC DI-GMP PHOSPHODIESTERASE PA4108"/>
    <property type="match status" value="1"/>
</dbReference>
<protein>
    <submittedName>
        <fullName evidence="2">Flagellar brake protein</fullName>
    </submittedName>
</protein>
<dbReference type="SUPFAM" id="SSF109604">
    <property type="entry name" value="HD-domain/PDEase-like"/>
    <property type="match status" value="1"/>
</dbReference>
<dbReference type="CDD" id="cd00077">
    <property type="entry name" value="HDc"/>
    <property type="match status" value="1"/>
</dbReference>
<dbReference type="Pfam" id="PF13487">
    <property type="entry name" value="HD_5"/>
    <property type="match status" value="1"/>
</dbReference>
<keyword evidence="2" id="KW-0966">Cell projection</keyword>
<feature type="domain" description="HD-GYP" evidence="1">
    <location>
        <begin position="318"/>
        <end position="518"/>
    </location>
</feature>
<dbReference type="GO" id="GO:0008081">
    <property type="term" value="F:phosphoric diester hydrolase activity"/>
    <property type="evidence" value="ECO:0007669"/>
    <property type="project" value="UniProtKB-ARBA"/>
</dbReference>
<dbReference type="AlphaFoldDB" id="A0AA41ZD92"/>
<dbReference type="Gene3D" id="2.40.10.220">
    <property type="entry name" value="predicted glycosyltransferase like domains"/>
    <property type="match status" value="1"/>
</dbReference>
<evidence type="ECO:0000259" key="1">
    <source>
        <dbReference type="PROSITE" id="PS51832"/>
    </source>
</evidence>
<dbReference type="RefSeq" id="WP_265895541.1">
    <property type="nucleotide sequence ID" value="NZ_JAPIVE010000001.1"/>
</dbReference>
<dbReference type="Pfam" id="PF07238">
    <property type="entry name" value="PilZ"/>
    <property type="match status" value="1"/>
</dbReference>
<dbReference type="EMBL" id="JAPIVE010000001">
    <property type="protein sequence ID" value="MCX2523202.1"/>
    <property type="molecule type" value="Genomic_DNA"/>
</dbReference>
<keyword evidence="2" id="KW-0282">Flagellum</keyword>
<dbReference type="InterPro" id="IPR037522">
    <property type="entry name" value="HD_GYP_dom"/>
</dbReference>
<dbReference type="SMART" id="SM00471">
    <property type="entry name" value="HDc"/>
    <property type="match status" value="1"/>
</dbReference>
<dbReference type="Gene3D" id="1.10.3210.10">
    <property type="entry name" value="Hypothetical protein af1432"/>
    <property type="match status" value="1"/>
</dbReference>
<evidence type="ECO:0000313" key="2">
    <source>
        <dbReference type="EMBL" id="MCX2523202.1"/>
    </source>
</evidence>
<dbReference type="GO" id="GO:0035438">
    <property type="term" value="F:cyclic-di-GMP binding"/>
    <property type="evidence" value="ECO:0007669"/>
    <property type="project" value="InterPro"/>
</dbReference>
<dbReference type="InterPro" id="IPR003607">
    <property type="entry name" value="HD/PDEase_dom"/>
</dbReference>
<proteinExistence type="predicted"/>
<sequence length="578" mass="64086">MADSPPPSSAGKVNGQIEIRDVRHITEVLERLEYQPHSLSLKFNEVSDISYPTHIERMDAGENLLYLSLCDAPGLEDASLASCLLTLVAETDSTLVSFGELRVQRTTHLAQGLTLEVSLPTVLHTGSKRKDARISLTSAMKVQARIVCFTDQEPLIATLGNISHGGCMLDMPLSRCGSLKGNMDLPSVSLHFPNGEQFKTQASIRYIKPAARSHHASIGLAFTGLDQQGIQQLSHVINETDREVAWRKGEGMQLAGPSTLYAEDRTRRRRHQSRAISVSAPMVEDLKGIVRTQHLFLLALQQQAPLPNKQLAESADTLMQLLQHNRQQLFYALGCLSDEPAWVQHSLAVACRLCDLMLVEPEHAPRAREATIAALVHDMGKAMLVSAELPSLEGTLESGQLERLRQHVPVLIEALEHGGLVTSEMQAEIISGINERLDGTGYPQGLDRHGMTPMSRMASVIDTIDAMTRPRGDRRASTAMEAYQLLYRQPERFDRHWVVRYIQRHGFYPIASLIRFSQGYLAWVIHLDESGQPSRIRVVKNTSQDGAVLNEVLNRVDFAQLGRLEGLVCPDAYGLAPY</sequence>
<dbReference type="Proteomes" id="UP001165678">
    <property type="component" value="Unassembled WGS sequence"/>
</dbReference>